<dbReference type="EMBL" id="JBHTJS010000011">
    <property type="protein sequence ID" value="MFD1007393.1"/>
    <property type="molecule type" value="Genomic_DNA"/>
</dbReference>
<evidence type="ECO:0000256" key="4">
    <source>
        <dbReference type="ARBA" id="ARBA00022679"/>
    </source>
</evidence>
<evidence type="ECO:0000256" key="2">
    <source>
        <dbReference type="ARBA" id="ARBA00001089"/>
    </source>
</evidence>
<dbReference type="InterPro" id="IPR043137">
    <property type="entry name" value="GGT_ssub_C"/>
</dbReference>
<comment type="catalytic activity">
    <reaction evidence="8 9">
        <text>an N-terminal (5-L-glutamyl)-[peptide] + an alpha-amino acid = 5-L-glutamyl amino acid + an N-terminal L-alpha-aminoacyl-[peptide]</text>
        <dbReference type="Rhea" id="RHEA:23904"/>
        <dbReference type="Rhea" id="RHEA-COMP:9780"/>
        <dbReference type="Rhea" id="RHEA-COMP:9795"/>
        <dbReference type="ChEBI" id="CHEBI:77644"/>
        <dbReference type="ChEBI" id="CHEBI:78597"/>
        <dbReference type="ChEBI" id="CHEBI:78599"/>
        <dbReference type="ChEBI" id="CHEBI:78608"/>
        <dbReference type="EC" id="2.3.2.2"/>
    </reaction>
</comment>
<dbReference type="InterPro" id="IPR029055">
    <property type="entry name" value="Ntn_hydrolases_N"/>
</dbReference>
<keyword evidence="12" id="KW-1185">Reference proteome</keyword>
<dbReference type="Gene3D" id="1.10.246.130">
    <property type="match status" value="1"/>
</dbReference>
<dbReference type="NCBIfam" id="TIGR00066">
    <property type="entry name" value="g_glut_trans"/>
    <property type="match status" value="1"/>
</dbReference>
<dbReference type="Pfam" id="PF01019">
    <property type="entry name" value="G_glu_transpept"/>
    <property type="match status" value="1"/>
</dbReference>
<comment type="PTM">
    <text evidence="9">Cleaved by autocatalysis into a large and a small subunit.</text>
</comment>
<keyword evidence="5 9" id="KW-0378">Hydrolase</keyword>
<evidence type="ECO:0000256" key="10">
    <source>
        <dbReference type="SAM" id="SignalP"/>
    </source>
</evidence>
<dbReference type="InterPro" id="IPR000101">
    <property type="entry name" value="GGT_peptidase"/>
</dbReference>
<evidence type="ECO:0000256" key="8">
    <source>
        <dbReference type="ARBA" id="ARBA00047417"/>
    </source>
</evidence>
<comment type="similarity">
    <text evidence="3 9">Belongs to the gamma-glutamyltransferase family.</text>
</comment>
<evidence type="ECO:0000256" key="9">
    <source>
        <dbReference type="RuleBase" id="RU368036"/>
    </source>
</evidence>
<feature type="chain" id="PRO_5046047079" description="Glutathione hydrolase proenzyme" evidence="10">
    <location>
        <begin position="20"/>
        <end position="587"/>
    </location>
</feature>
<name>A0ABW3KEI1_9GAMM</name>
<dbReference type="SUPFAM" id="SSF56235">
    <property type="entry name" value="N-terminal nucleophile aminohydrolases (Ntn hydrolases)"/>
    <property type="match status" value="1"/>
</dbReference>
<comment type="subunit">
    <text evidence="9">This enzyme consists of two polypeptide chains, which are synthesized in precursor form from a single polypeptide.</text>
</comment>
<dbReference type="EC" id="3.4.19.13" evidence="9"/>
<comment type="catalytic activity">
    <reaction evidence="2 9">
        <text>glutathione + H2O = L-cysteinylglycine + L-glutamate</text>
        <dbReference type="Rhea" id="RHEA:28807"/>
        <dbReference type="ChEBI" id="CHEBI:15377"/>
        <dbReference type="ChEBI" id="CHEBI:29985"/>
        <dbReference type="ChEBI" id="CHEBI:57925"/>
        <dbReference type="ChEBI" id="CHEBI:61694"/>
        <dbReference type="EC" id="3.4.19.13"/>
    </reaction>
</comment>
<dbReference type="EC" id="2.3.2.2" evidence="9"/>
<dbReference type="GO" id="GO:0103068">
    <property type="term" value="F:leukotriene C4 gamma-glutamyl transferase activity"/>
    <property type="evidence" value="ECO:0007669"/>
    <property type="project" value="UniProtKB-EC"/>
</dbReference>
<keyword evidence="4 9" id="KW-0808">Transferase</keyword>
<gene>
    <name evidence="11" type="primary">ggt</name>
    <name evidence="11" type="ORF">ACFQ1C_04370</name>
</gene>
<reference evidence="12" key="1">
    <citation type="journal article" date="2019" name="Int. J. Syst. Evol. Microbiol.">
        <title>The Global Catalogue of Microorganisms (GCM) 10K type strain sequencing project: providing services to taxonomists for standard genome sequencing and annotation.</title>
        <authorList>
            <consortium name="The Broad Institute Genomics Platform"/>
            <consortium name="The Broad Institute Genome Sequencing Center for Infectious Disease"/>
            <person name="Wu L."/>
            <person name="Ma J."/>
        </authorList>
    </citation>
    <scope>NUCLEOTIDE SEQUENCE [LARGE SCALE GENOMIC DNA]</scope>
    <source>
        <strain evidence="12">CCUG 60525</strain>
    </source>
</reference>
<dbReference type="RefSeq" id="WP_379557315.1">
    <property type="nucleotide sequence ID" value="NZ_JBHTJS010000011.1"/>
</dbReference>
<dbReference type="InterPro" id="IPR051792">
    <property type="entry name" value="GGT_bact"/>
</dbReference>
<keyword evidence="9" id="KW-0317">Glutathione biosynthesis</keyword>
<protein>
    <recommendedName>
        <fullName evidence="9">Glutathione hydrolase proenzyme</fullName>
        <ecNumber evidence="9">2.3.2.2</ecNumber>
        <ecNumber evidence="9">3.4.19.13</ecNumber>
    </recommendedName>
    <component>
        <recommendedName>
            <fullName evidence="9">Glutathione hydrolase large chain</fullName>
        </recommendedName>
    </component>
    <component>
        <recommendedName>
            <fullName evidence="9">Glutathione hydrolase small chain</fullName>
        </recommendedName>
    </component>
</protein>
<sequence>MRPLLLFVMLAVTGLPVLATTTATPLSSALSTFAPESATGWIDKPLVSAKKAMVVTANPYASQAAQHILQQGGSAVDAMIAAQAVLTLVEPQSSGLGGGGFMVYWQQQHARLTTLDGRETAPMAAPDDLFLDKNQQPLAFFDAVVGGRSVGTPGTVMLMWQAHQRFGKLEWQTLFASAIRLANDGFIVSPRLAHLIARDQEHLAKDADSQRYFFNEQGKPLAAGSIHTNPKLAKVLTQISVNGPSAFYEGPIANAMVDKVAQAKTPGYLSLTDLSRYQVKERPALCAPYRQYQICGMGPPSSGTLALGQILGILSHSNLATLGPNAPQSWRLIADASRLAFADRNHYVADSDFVSVPVAGLLAPKYLAKRAQLLNQSHQALATVSPGVPAPTLGRLASDTSIEFPSTTHISIVDGEGNALSMTSTIENGFGSRLMVHGFLLNNELTDFAFRPSVNGVPVANRLEPGKRPRSSMTPTIVMQDDKPLLIVGSPGGSSIIGYVLHSLINILDWGMTAQQAVHQPHVLHRGSVLEMEPQGRNLALQPAMEALGFSTRFTELNSGLHVIMLNPDQITAAADPRREGTALAAD</sequence>
<keyword evidence="10" id="KW-0732">Signal</keyword>
<dbReference type="Proteomes" id="UP001597048">
    <property type="component" value="Unassembled WGS sequence"/>
</dbReference>
<dbReference type="Gene3D" id="3.60.20.40">
    <property type="match status" value="1"/>
</dbReference>
<dbReference type="PANTHER" id="PTHR43199:SF1">
    <property type="entry name" value="GLUTATHIONE HYDROLASE PROENZYME"/>
    <property type="match status" value="1"/>
</dbReference>
<comment type="caution">
    <text evidence="11">The sequence shown here is derived from an EMBL/GenBank/DDBJ whole genome shotgun (WGS) entry which is preliminary data.</text>
</comment>
<organism evidence="11 12">
    <name type="scientific">Oceanisphaera ostreae</name>
    <dbReference type="NCBI Taxonomy" id="914151"/>
    <lineage>
        <taxon>Bacteria</taxon>
        <taxon>Pseudomonadati</taxon>
        <taxon>Pseudomonadota</taxon>
        <taxon>Gammaproteobacteria</taxon>
        <taxon>Aeromonadales</taxon>
        <taxon>Aeromonadaceae</taxon>
        <taxon>Oceanisphaera</taxon>
    </lineage>
</organism>
<evidence type="ECO:0000313" key="12">
    <source>
        <dbReference type="Proteomes" id="UP001597048"/>
    </source>
</evidence>
<evidence type="ECO:0000256" key="7">
    <source>
        <dbReference type="ARBA" id="ARBA00023315"/>
    </source>
</evidence>
<accession>A0ABW3KEI1</accession>
<dbReference type="InterPro" id="IPR043138">
    <property type="entry name" value="GGT_lsub"/>
</dbReference>
<comment type="pathway">
    <text evidence="9">Sulfur metabolism; glutathione metabolism.</text>
</comment>
<keyword evidence="6 9" id="KW-0865">Zymogen</keyword>
<proteinExistence type="inferred from homology"/>
<comment type="catalytic activity">
    <reaction evidence="1 9">
        <text>an S-substituted glutathione + H2O = an S-substituted L-cysteinylglycine + L-glutamate</text>
        <dbReference type="Rhea" id="RHEA:59468"/>
        <dbReference type="ChEBI" id="CHEBI:15377"/>
        <dbReference type="ChEBI" id="CHEBI:29985"/>
        <dbReference type="ChEBI" id="CHEBI:90779"/>
        <dbReference type="ChEBI" id="CHEBI:143103"/>
        <dbReference type="EC" id="3.4.19.13"/>
    </reaction>
</comment>
<evidence type="ECO:0000256" key="5">
    <source>
        <dbReference type="ARBA" id="ARBA00022801"/>
    </source>
</evidence>
<evidence type="ECO:0000256" key="3">
    <source>
        <dbReference type="ARBA" id="ARBA00009381"/>
    </source>
</evidence>
<evidence type="ECO:0000256" key="1">
    <source>
        <dbReference type="ARBA" id="ARBA00001049"/>
    </source>
</evidence>
<feature type="signal peptide" evidence="10">
    <location>
        <begin position="1"/>
        <end position="19"/>
    </location>
</feature>
<dbReference type="PANTHER" id="PTHR43199">
    <property type="entry name" value="GLUTATHIONE HYDROLASE"/>
    <property type="match status" value="1"/>
</dbReference>
<evidence type="ECO:0000313" key="11">
    <source>
        <dbReference type="EMBL" id="MFD1007393.1"/>
    </source>
</evidence>
<keyword evidence="7 9" id="KW-0012">Acyltransferase</keyword>
<evidence type="ECO:0000256" key="6">
    <source>
        <dbReference type="ARBA" id="ARBA00023145"/>
    </source>
</evidence>
<dbReference type="PRINTS" id="PR01210">
    <property type="entry name" value="GGTRANSPTASE"/>
</dbReference>